<dbReference type="GO" id="GO:0160105">
    <property type="term" value="F:tRNA (adenine(22)-N1)-methyltransferase activity"/>
    <property type="evidence" value="ECO:0007669"/>
    <property type="project" value="InterPro"/>
</dbReference>
<dbReference type="PANTHER" id="PTHR38451">
    <property type="entry name" value="TRNA (ADENINE(22)-N(1))-METHYLTRANSFERASE"/>
    <property type="match status" value="1"/>
</dbReference>
<reference evidence="1 2" key="1">
    <citation type="journal article" date="2014" name="Int. J. Syst. Evol. Microbiol.">
        <title>Phylogenomics and the dynamic genome evolution of the genus Streptococcus.</title>
        <authorList>
            <consortium name="The Broad Institute Genome Sequencing Platform"/>
            <person name="Richards V.P."/>
            <person name="Palmer S.R."/>
            <person name="Pavinski Bitar P.D."/>
            <person name="Qin X."/>
            <person name="Weinstock G.M."/>
            <person name="Highlander S.K."/>
            <person name="Town C.D."/>
            <person name="Burne R.A."/>
            <person name="Stanhope M.J."/>
        </authorList>
    </citation>
    <scope>NUCLEOTIDE SEQUENCE [LARGE SCALE GENOMIC DNA]</scope>
    <source>
        <strain evidence="1 2">NCTC 11558</strain>
    </source>
</reference>
<protein>
    <recommendedName>
        <fullName evidence="3">PF04816 family protein</fullName>
    </recommendedName>
</protein>
<evidence type="ECO:0000313" key="2">
    <source>
        <dbReference type="Proteomes" id="UP000003573"/>
    </source>
</evidence>
<dbReference type="PANTHER" id="PTHR38451:SF1">
    <property type="entry name" value="TRNA (ADENINE(22)-N(1))-METHYLTRANSFERASE"/>
    <property type="match status" value="1"/>
</dbReference>
<accession>G5JVN9</accession>
<dbReference type="PIRSF" id="PIRSF018637">
    <property type="entry name" value="TrmK"/>
    <property type="match status" value="1"/>
</dbReference>
<evidence type="ECO:0000313" key="1">
    <source>
        <dbReference type="EMBL" id="EHJ53075.1"/>
    </source>
</evidence>
<keyword evidence="2" id="KW-1185">Reference proteome</keyword>
<gene>
    <name evidence="1" type="ORF">STRMA_0895</name>
</gene>
<dbReference type="Gene3D" id="3.40.50.150">
    <property type="entry name" value="Vaccinia Virus protein VP39"/>
    <property type="match status" value="1"/>
</dbReference>
<evidence type="ECO:0008006" key="3">
    <source>
        <dbReference type="Google" id="ProtNLM"/>
    </source>
</evidence>
<dbReference type="Gene3D" id="1.10.287.1890">
    <property type="match status" value="1"/>
</dbReference>
<dbReference type="STRING" id="764298.STRMA_0895"/>
<dbReference type="Proteomes" id="UP000003573">
    <property type="component" value="Unassembled WGS sequence"/>
</dbReference>
<organism evidence="1 2">
    <name type="scientific">Streptococcus macacae NCTC 11558</name>
    <dbReference type="NCBI Taxonomy" id="764298"/>
    <lineage>
        <taxon>Bacteria</taxon>
        <taxon>Bacillati</taxon>
        <taxon>Bacillota</taxon>
        <taxon>Bacilli</taxon>
        <taxon>Lactobacillales</taxon>
        <taxon>Streptococcaceae</taxon>
        <taxon>Streptococcus</taxon>
    </lineage>
</organism>
<comment type="caution">
    <text evidence="1">The sequence shown here is derived from an EMBL/GenBank/DDBJ whole genome shotgun (WGS) entry which is preliminary data.</text>
</comment>
<sequence>MLSKKKETVLSQRLQEVASFVPKGARLLDIGSDHAYLPIYLLREEKISFALAGEIAKGPYESALSNIAASELQDKIEVRLADGLAAFSEKDNIDLISICGMGGRLIVAILKADPVKLATVKQLILQPNNGEDELRFWLMANGFAIAAERIVADKGKYYEIIVAKNGHMSLSDKELRFGPFLKQELSPVFKERWQKELAKLESALTKIPQENTEEKLILQQKIDQIKEVLYESQPNH</sequence>
<name>G5JVN9_9STRE</name>
<dbReference type="InterPro" id="IPR029063">
    <property type="entry name" value="SAM-dependent_MTases_sf"/>
</dbReference>
<proteinExistence type="predicted"/>
<dbReference type="eggNOG" id="COG2384">
    <property type="taxonomic scope" value="Bacteria"/>
</dbReference>
<dbReference type="EMBL" id="AEUW02000001">
    <property type="protein sequence ID" value="EHJ53075.1"/>
    <property type="molecule type" value="Genomic_DNA"/>
</dbReference>
<dbReference type="Pfam" id="PF04816">
    <property type="entry name" value="TrmK"/>
    <property type="match status" value="1"/>
</dbReference>
<dbReference type="RefSeq" id="WP_003081879.1">
    <property type="nucleotide sequence ID" value="NZ_AEUW02000001.1"/>
</dbReference>
<dbReference type="AlphaFoldDB" id="G5JVN9"/>
<dbReference type="InterPro" id="IPR006901">
    <property type="entry name" value="TrmK"/>
</dbReference>
<dbReference type="SUPFAM" id="SSF53335">
    <property type="entry name" value="S-adenosyl-L-methionine-dependent methyltransferases"/>
    <property type="match status" value="1"/>
</dbReference>
<dbReference type="OrthoDB" id="5881184at2"/>